<keyword evidence="1" id="KW-0472">Membrane</keyword>
<evidence type="ECO:0000256" key="1">
    <source>
        <dbReference type="SAM" id="Phobius"/>
    </source>
</evidence>
<organism evidence="2 3">
    <name type="scientific">Rhodococcus wratislaviensis</name>
    <name type="common">Tsukamurella wratislaviensis</name>
    <dbReference type="NCBI Taxonomy" id="44752"/>
    <lineage>
        <taxon>Bacteria</taxon>
        <taxon>Bacillati</taxon>
        <taxon>Actinomycetota</taxon>
        <taxon>Actinomycetes</taxon>
        <taxon>Mycobacteriales</taxon>
        <taxon>Nocardiaceae</taxon>
        <taxon>Rhodococcus</taxon>
    </lineage>
</organism>
<feature type="transmembrane region" description="Helical" evidence="1">
    <location>
        <begin position="36"/>
        <end position="57"/>
    </location>
</feature>
<keyword evidence="1" id="KW-0812">Transmembrane</keyword>
<sequence>MWAASGYAIGMVIHGSDHAFRGMTGDSHHAVWPGSVQIVMAILTLVIAALAVASVAFRYRHASVAAMVIGFGSATVFLLIHVSPEWGGFNDSFVSAQSGAQVTAYSWATAAIGIAAAVALGLAGAYSRRR</sequence>
<evidence type="ECO:0008006" key="4">
    <source>
        <dbReference type="Google" id="ProtNLM"/>
    </source>
</evidence>
<name>A0A402CD25_RHOWR</name>
<feature type="transmembrane region" description="Helical" evidence="1">
    <location>
        <begin position="64"/>
        <end position="84"/>
    </location>
</feature>
<dbReference type="Proteomes" id="UP000287519">
    <property type="component" value="Unassembled WGS sequence"/>
</dbReference>
<protein>
    <recommendedName>
        <fullName evidence="4">Integral membrane protein</fullName>
    </recommendedName>
</protein>
<dbReference type="AlphaFoldDB" id="A0A402CD25"/>
<feature type="transmembrane region" description="Helical" evidence="1">
    <location>
        <begin position="104"/>
        <end position="126"/>
    </location>
</feature>
<gene>
    <name evidence="2" type="ORF">Rhow_005161</name>
</gene>
<evidence type="ECO:0000313" key="3">
    <source>
        <dbReference type="Proteomes" id="UP000287519"/>
    </source>
</evidence>
<comment type="caution">
    <text evidence="2">The sequence shown here is derived from an EMBL/GenBank/DDBJ whole genome shotgun (WGS) entry which is preliminary data.</text>
</comment>
<reference evidence="2 3" key="1">
    <citation type="submission" date="2018-11" db="EMBL/GenBank/DDBJ databases">
        <title>Microbial catabolism of amino acid.</title>
        <authorList>
            <person name="Hibi M."/>
            <person name="Ogawa J."/>
        </authorList>
    </citation>
    <scope>NUCLEOTIDE SEQUENCE [LARGE SCALE GENOMIC DNA]</scope>
    <source>
        <strain evidence="2 3">C31-06</strain>
    </source>
</reference>
<keyword evidence="1" id="KW-1133">Transmembrane helix</keyword>
<evidence type="ECO:0000313" key="2">
    <source>
        <dbReference type="EMBL" id="GCE41502.1"/>
    </source>
</evidence>
<proteinExistence type="predicted"/>
<dbReference type="EMBL" id="BHYM01000045">
    <property type="protein sequence ID" value="GCE41502.1"/>
    <property type="molecule type" value="Genomic_DNA"/>
</dbReference>
<keyword evidence="3" id="KW-1185">Reference proteome</keyword>
<accession>A0A402CD25</accession>